<evidence type="ECO:0000313" key="2">
    <source>
        <dbReference type="Proteomes" id="UP000006844"/>
    </source>
</evidence>
<organism evidence="1 2">
    <name type="scientific">Terriglobus saanensis (strain ATCC BAA-1853 / DSM 23119 / SP1PR4)</name>
    <dbReference type="NCBI Taxonomy" id="401053"/>
    <lineage>
        <taxon>Bacteria</taxon>
        <taxon>Pseudomonadati</taxon>
        <taxon>Acidobacteriota</taxon>
        <taxon>Terriglobia</taxon>
        <taxon>Terriglobales</taxon>
        <taxon>Acidobacteriaceae</taxon>
        <taxon>Terriglobus</taxon>
    </lineage>
</organism>
<sequence length="101" mass="11820">MAKLHTKEELRSFYLYLRSRRLDYQRKARKILGDACSRCGCPHSPDSALKLRFVAFDDPLRLKYKTNPVTLHRRLCREPDLRDRVELICPICSIKGDSQLG</sequence>
<reference evidence="1 2" key="1">
    <citation type="journal article" date="2012" name="Stand. Genomic Sci.">
        <title>Complete genome sequence of Terriglobus saanensis type strain SP1PR4(T), an Acidobacteria from tundra soil.</title>
        <authorList>
            <person name="Rawat S.R."/>
            <person name="Mannisto M.K."/>
            <person name="Starovoytov V."/>
            <person name="Goodwin L."/>
            <person name="Nolan M."/>
            <person name="Hauser L."/>
            <person name="Land M."/>
            <person name="Davenport K.W."/>
            <person name="Woyke T."/>
            <person name="Haggblom M.M."/>
        </authorList>
    </citation>
    <scope>NUCLEOTIDE SEQUENCE</scope>
    <source>
        <strain evidence="2">ATCC BAA-1853 / DSM 23119 / SP1PR4</strain>
    </source>
</reference>
<dbReference type="STRING" id="401053.AciPR4_0126"/>
<dbReference type="EMBL" id="CP002467">
    <property type="protein sequence ID" value="ADV80967.1"/>
    <property type="molecule type" value="Genomic_DNA"/>
</dbReference>
<proteinExistence type="predicted"/>
<dbReference type="AlphaFoldDB" id="E8UZ22"/>
<gene>
    <name evidence="1" type="ordered locus">AciPR4_0126</name>
</gene>
<keyword evidence="2" id="KW-1185">Reference proteome</keyword>
<name>E8UZ22_TERSS</name>
<dbReference type="KEGG" id="tsa:AciPR4_0126"/>
<dbReference type="HOGENOM" id="CLU_2290323_0_0_0"/>
<evidence type="ECO:0000313" key="1">
    <source>
        <dbReference type="EMBL" id="ADV80967.1"/>
    </source>
</evidence>
<accession>E8UZ22</accession>
<dbReference type="Proteomes" id="UP000006844">
    <property type="component" value="Chromosome"/>
</dbReference>
<protein>
    <submittedName>
        <fullName evidence="1">Uncharacterized protein</fullName>
    </submittedName>
</protein>